<keyword evidence="3 5" id="KW-1133">Transmembrane helix</keyword>
<keyword evidence="2 5" id="KW-0812">Transmembrane</keyword>
<evidence type="ECO:0000313" key="8">
    <source>
        <dbReference type="Proteomes" id="UP000254808"/>
    </source>
</evidence>
<evidence type="ECO:0000256" key="5">
    <source>
        <dbReference type="SAM" id="Phobius"/>
    </source>
</evidence>
<organism evidence="7 8">
    <name type="scientific">Cyclonatronum proteinivorum</name>
    <dbReference type="NCBI Taxonomy" id="1457365"/>
    <lineage>
        <taxon>Bacteria</taxon>
        <taxon>Pseudomonadati</taxon>
        <taxon>Balneolota</taxon>
        <taxon>Balneolia</taxon>
        <taxon>Balneolales</taxon>
        <taxon>Cyclonatronaceae</taxon>
        <taxon>Cyclonatronum</taxon>
    </lineage>
</organism>
<accession>A0A345UNB2</accession>
<keyword evidence="8" id="KW-1185">Reference proteome</keyword>
<dbReference type="InterPro" id="IPR009908">
    <property type="entry name" value="Methylamine_util_MauE"/>
</dbReference>
<dbReference type="GO" id="GO:0030416">
    <property type="term" value="P:methylamine metabolic process"/>
    <property type="evidence" value="ECO:0007669"/>
    <property type="project" value="InterPro"/>
</dbReference>
<evidence type="ECO:0000259" key="6">
    <source>
        <dbReference type="Pfam" id="PF07291"/>
    </source>
</evidence>
<dbReference type="RefSeq" id="WP_164682796.1">
    <property type="nucleotide sequence ID" value="NZ_CP027806.1"/>
</dbReference>
<evidence type="ECO:0000256" key="4">
    <source>
        <dbReference type="ARBA" id="ARBA00023136"/>
    </source>
</evidence>
<evidence type="ECO:0000256" key="3">
    <source>
        <dbReference type="ARBA" id="ARBA00022989"/>
    </source>
</evidence>
<gene>
    <name evidence="7" type="ORF">CYPRO_2723</name>
</gene>
<dbReference type="AlphaFoldDB" id="A0A345UNB2"/>
<proteinExistence type="predicted"/>
<feature type="domain" description="Methylamine utilisation protein MauE" evidence="6">
    <location>
        <begin position="11"/>
        <end position="105"/>
    </location>
</feature>
<feature type="transmembrane region" description="Helical" evidence="5">
    <location>
        <begin position="57"/>
        <end position="77"/>
    </location>
</feature>
<reference evidence="7 8" key="1">
    <citation type="submission" date="2018-03" db="EMBL/GenBank/DDBJ databases">
        <title>Phenotypic and genomic properties of Cyclonatronum proteinivorum gen. nov., sp. nov., a haloalkaliphilic bacteroidete from soda lakes possessing Na+-translocating rhodopsin.</title>
        <authorList>
            <person name="Toshchakov S.V."/>
            <person name="Korzhenkov A."/>
            <person name="Samarov N.I."/>
            <person name="Kublanov I.V."/>
            <person name="Muntyan M.S."/>
            <person name="Sorokin D.Y."/>
        </authorList>
    </citation>
    <scope>NUCLEOTIDE SEQUENCE [LARGE SCALE GENOMIC DNA]</scope>
    <source>
        <strain evidence="7 8">Omega</strain>
    </source>
</reference>
<dbReference type="EMBL" id="CP027806">
    <property type="protein sequence ID" value="AXJ01964.1"/>
    <property type="molecule type" value="Genomic_DNA"/>
</dbReference>
<evidence type="ECO:0000256" key="2">
    <source>
        <dbReference type="ARBA" id="ARBA00022692"/>
    </source>
</evidence>
<feature type="transmembrane region" description="Helical" evidence="5">
    <location>
        <begin position="108"/>
        <end position="125"/>
    </location>
</feature>
<sequence>MSKTSHKTDKQMAFALLRLTLGINMLGRALVRLPDAQQFAEGMARNFADTILPEPFVLVYAYVILLAEAVIGVLLILGWKTRYALAGMGLLMASLTIGQILLQNYGTVANILIYAIAVYLMLTNTEHDHFGIDTGFSFKK</sequence>
<evidence type="ECO:0000313" key="7">
    <source>
        <dbReference type="EMBL" id="AXJ01964.1"/>
    </source>
</evidence>
<comment type="subcellular location">
    <subcellularLocation>
        <location evidence="1">Membrane</location>
        <topology evidence="1">Multi-pass membrane protein</topology>
    </subcellularLocation>
</comment>
<dbReference type="Proteomes" id="UP000254808">
    <property type="component" value="Chromosome"/>
</dbReference>
<keyword evidence="4 5" id="KW-0472">Membrane</keyword>
<feature type="transmembrane region" description="Helical" evidence="5">
    <location>
        <begin position="12"/>
        <end position="31"/>
    </location>
</feature>
<protein>
    <submittedName>
        <fullName evidence="7">Thiosulfate dehydrogenase [quinone] large subunit</fullName>
    </submittedName>
</protein>
<evidence type="ECO:0000256" key="1">
    <source>
        <dbReference type="ARBA" id="ARBA00004141"/>
    </source>
</evidence>
<name>A0A345UNB2_9BACT</name>
<dbReference type="Pfam" id="PF07291">
    <property type="entry name" value="MauE"/>
    <property type="match status" value="1"/>
</dbReference>
<dbReference type="KEGG" id="cprv:CYPRO_2723"/>
<dbReference type="GO" id="GO:0016020">
    <property type="term" value="C:membrane"/>
    <property type="evidence" value="ECO:0007669"/>
    <property type="project" value="UniProtKB-SubCell"/>
</dbReference>